<evidence type="ECO:0000313" key="5">
    <source>
        <dbReference type="EMBL" id="SBO28573.1"/>
    </source>
</evidence>
<evidence type="ECO:0000313" key="4">
    <source>
        <dbReference type="EMBL" id="SBO25775.1"/>
    </source>
</evidence>
<feature type="domain" description="Schizont-infected cell agglutination extracellular beta" evidence="1">
    <location>
        <begin position="1387"/>
        <end position="1561"/>
    </location>
</feature>
<dbReference type="Proteomes" id="UP000182142">
    <property type="component" value="Unassembled WGS sequence"/>
</dbReference>
<evidence type="ECO:0000259" key="3">
    <source>
        <dbReference type="Pfam" id="PF12887"/>
    </source>
</evidence>
<feature type="domain" description="Schizont-infected cell agglutination extracellular beta" evidence="1">
    <location>
        <begin position="1629"/>
        <end position="1815"/>
    </location>
</feature>
<feature type="domain" description="Schizont-infected cell agglutination extracellular beta" evidence="1">
    <location>
        <begin position="521"/>
        <end position="699"/>
    </location>
</feature>
<feature type="domain" description="Schizont-infected cell agglutination extracellular beta" evidence="1">
    <location>
        <begin position="739"/>
        <end position="913"/>
    </location>
</feature>
<feature type="domain" description="Schizont-infected cell agglutination C-terminal" evidence="2">
    <location>
        <begin position="1876"/>
        <end position="1999"/>
    </location>
</feature>
<dbReference type="InterPro" id="IPR024285">
    <property type="entry name" value="SICA_extracell_b"/>
</dbReference>
<reference evidence="6 7" key="2">
    <citation type="submission" date="2016-05" db="EMBL/GenBank/DDBJ databases">
        <authorList>
            <person name="Sharaf H."/>
        </authorList>
    </citation>
    <scope>NUCLEOTIDE SEQUENCE [LARGE SCALE GENOMIC DNA]</scope>
    <source>
        <strain evidence="6 7">H</strain>
    </source>
</reference>
<name>A0A1A7W2B1_PLAKH</name>
<evidence type="ECO:0000313" key="7">
    <source>
        <dbReference type="Proteomes" id="UP000182142"/>
    </source>
</evidence>
<accession>A0A1A7W2B1</accession>
<dbReference type="Proteomes" id="UP000182128">
    <property type="component" value="Unassembled WGS sequence"/>
</dbReference>
<dbReference type="InterPro" id="IPR024288">
    <property type="entry name" value="SICA_C"/>
</dbReference>
<dbReference type="VEuPathDB" id="PlasmoDB:PKNH_1306200"/>
<gene>
    <name evidence="4" type="ORF">PKNA1_C2_1306200</name>
    <name evidence="5" type="ORF">PKNA1_H1_1306200</name>
</gene>
<dbReference type="EMBL" id="CWHR02000018">
    <property type="protein sequence ID" value="SBO28573.1"/>
    <property type="molecule type" value="Genomic_DNA"/>
</dbReference>
<dbReference type="EMBL" id="CWHQ02000016">
    <property type="protein sequence ID" value="SBO25775.1"/>
    <property type="molecule type" value="Genomic_DNA"/>
</dbReference>
<feature type="domain" description="Schizont-infected cell agglutination extracellular beta" evidence="1">
    <location>
        <begin position="1176"/>
        <end position="1346"/>
    </location>
</feature>
<protein>
    <submittedName>
        <fullName evidence="5">SICAvar, type I</fullName>
    </submittedName>
</protein>
<feature type="domain" description="Schizont-infected cell agglutination extracellular beta" evidence="1">
    <location>
        <begin position="963"/>
        <end position="1132"/>
    </location>
</feature>
<evidence type="ECO:0000259" key="1">
    <source>
        <dbReference type="Pfam" id="PF12878"/>
    </source>
</evidence>
<dbReference type="InterPro" id="IPR024290">
    <property type="entry name" value="SICA_extracell_a"/>
</dbReference>
<dbReference type="Pfam" id="PF12878">
    <property type="entry name" value="SICA_beta"/>
    <property type="match status" value="7"/>
</dbReference>
<evidence type="ECO:0000259" key="2">
    <source>
        <dbReference type="Pfam" id="PF12879"/>
    </source>
</evidence>
<dbReference type="Pfam" id="PF12887">
    <property type="entry name" value="SICA_alpha"/>
    <property type="match status" value="1"/>
</dbReference>
<feature type="domain" description="Schizont-infected cell agglutination extracellular beta" evidence="1">
    <location>
        <begin position="321"/>
        <end position="477"/>
    </location>
</feature>
<feature type="domain" description="Schizont-infected cell agglutination extracellular alpha" evidence="3">
    <location>
        <begin position="11"/>
        <end position="191"/>
    </location>
</feature>
<organism evidence="5 7">
    <name type="scientific">Plasmodium knowlesi (strain H)</name>
    <dbReference type="NCBI Taxonomy" id="5851"/>
    <lineage>
        <taxon>Eukaryota</taxon>
        <taxon>Sar</taxon>
        <taxon>Alveolata</taxon>
        <taxon>Apicomplexa</taxon>
        <taxon>Aconoidasida</taxon>
        <taxon>Haemosporida</taxon>
        <taxon>Plasmodiidae</taxon>
        <taxon>Plasmodium</taxon>
        <taxon>Plasmodium (Plasmodium)</taxon>
    </lineage>
</organism>
<reference evidence="5" key="1">
    <citation type="submission" date="2016-05" db="EMBL/GenBank/DDBJ databases">
        <authorList>
            <person name="Lavstsen T."/>
            <person name="Jespersen J.S."/>
        </authorList>
    </citation>
    <scope>NUCLEOTIDE SEQUENCE [LARGE SCALE GENOMIC DNA]</scope>
</reference>
<dbReference type="Pfam" id="PF12879">
    <property type="entry name" value="SICA_C"/>
    <property type="match status" value="1"/>
</dbReference>
<proteinExistence type="predicted"/>
<evidence type="ECO:0000313" key="6">
    <source>
        <dbReference type="Proteomes" id="UP000182128"/>
    </source>
</evidence>
<sequence>MTTASTSGNGGLLQGWLEKLREGGKLTSDATTITDKMKNDFDEAWNKLKSRLNAGESKEIQSLCADAKNLVKEGGPGKNVYLQELCKAAVVVRYFMSGLTSQYYSVSPETGIKPHEWYPRCIVGALALAELYGDHCKLDEVVQQISLKVEEKLGEHLGKKNLEHQLNKCSTVGIEDVLIGKAVLSNTIKEWTHAGREAARMSNWNGGPWRVRLPGRYWSHVCKQPPGQPHISDSERKKEYLEENKGSIVSFSGMGTTENKGAIMDELVSDKESLTLKDFKTLLQESISHGNTPNADSIVKNLKEKVQGNLAEVCMKDKGKKFCDRLQCAEKYWQLTKEQGSNKEFWKNHVSDKLSYLFNSSTTSSGTTGADCNNQNLDNASKAACKHITTLLHKMYTTTNGPNKLSEQIIQCLLLKAYAEKLKEEAKKKGYCDMKAGIEHAFNQSRSIMDKISQCGTGANGNNCIECTWKNDDDYNQLDKCTIGSTSDKVKSKVESMLGSSKKTKDSGIQQTLATFNKGNTLCERIQCAAKWWEGKNGGSGKGDFWDKNVKALWNELAGKMKATKGTGNWDCNTVDRDTNNERAATQSEQTACKFLHAGLNYLYDSSATTASSSGTTTSSPDDILKNNPSLRQAMGCFLLHAYAKHMKDKAVCDIDAGIQTAFKLGEELSRSSGTNANCSNGKCISCQWKERDYNQCKINTTGQPNGEEKNVEEKLKGIVENDKEGNIKAMQTKINGMTLCQRFQCISERWLKETKSQNKGTLNWKEVWEQVKTEAATLGGALKGATSDDKKGQFEQYCSDLKKVNGVQKGKEACLLIAAGLKNLDDITDNGGTNGAVEASFKRTMRCVLLNAIADKLQSNDFPCREERSVAAGIDYAFKTKNDTIKDASDGCKAGNDKCFKCVRERLYTCQIKENSSTALVTPLKEKIDSKLKEEDSNSNSSLTKKSLTKTICGGQCKNMGSLCARAQCAGEQWLEDRGKPANGDKVWKEVQKEITNLVTDISTNGGTDADIDTLCKEVKCPNGNADGCVSKATCKLIVKALKSVHQIKKEGAGSEAGQENNRIFKSTMRCVILNVLAQKLREQAEKGGYACAVEEGIKGAFDAEEKESNRNNWCNKNGNEKGSCEKCEKQECVGTKIGENIYLWSKVMEKLNTDSNTNNNKIQPTLSKINKEATLCDRVNCIVNQLNSPDAKEDAKNKFWTKDGEVGQLWNELSEAMRKSGGQENEGPCGIMEDGTATRKATDPEKKACQHLTAGFNKLKELTTNGSPKINGSDILDKNPSLKQAMGCFLLKEYAKQMQKDSKCVIDAGLKKAFKSWNDNKSPCANNFSCIKCEWEEELDNCTINTTKTDGTVTQKKVTEMLKTVLPDNDTTVTDALREINKMQNLCDFIRCAAPKWFKNKIGNKGSPTQTWCQFWDEGVKTTLTNLFTQIQKDGTKTNKNGICTTFGDGNEQSVERKACNHITAGLDYIKKIGAAAKQSNGQDNQLLHQAVGCIALNMYADQIIAKSKDICPIDESKIQDMFNKWNDRNKSSSSSTPCNGGNNGCFQCKREQISADCQLSVADALVETSIPSPNGQNCNKNKTDAIKVKEQMTKLLESNHQSQSNTNSIKSNITTTLSTITNMTSSFCTQLQCAAKKWKSAKNQHNSGQSTDVKWDEMLSDIQTQLTKLLKHMTHPDKQAEVADLCNDKDANWKNLGTKEKQTNKAACLLFSAGLKHIYGRGKGSAKVNVKDPSFEQTMGCLFLKEYAKQLKKMAEEQKKYKVHPNCSVDSGIDYAFKQSKDIMQASSQCNGNSNNSCFVCKIDKDYDDCQIGQDKVGSKVNELFKNDQNKENMEKTLENTVCPILLTDILTPFLPLAPVSIGLSAMAYYLWKYFGPLGKGGPRFRRSPAEIPGSSVQEQVLDHVQQDSSHEYQLVKERKPRSAPTRTKRSGPVNRRTIIEIHFEVLDECQKGDTQLNQKDFLELLVREFMGSELMEEEQVPMEGVPMESVPSLGSGFMV</sequence>